<keyword evidence="3" id="KW-1185">Reference proteome</keyword>
<dbReference type="RefSeq" id="WP_015928264.1">
    <property type="nucleotide sequence ID" value="NC_011894.1"/>
</dbReference>
<keyword evidence="1" id="KW-0812">Transmembrane</keyword>
<proteinExistence type="predicted"/>
<dbReference type="KEGG" id="mno:Mnod_1577"/>
<keyword evidence="1" id="KW-0472">Membrane</keyword>
<dbReference type="eggNOG" id="ENOG50337ST">
    <property type="taxonomic scope" value="Bacteria"/>
</dbReference>
<dbReference type="EMBL" id="CP001349">
    <property type="protein sequence ID" value="ACL56569.1"/>
    <property type="molecule type" value="Genomic_DNA"/>
</dbReference>
<accession>B8IPR9</accession>
<feature type="transmembrane region" description="Helical" evidence="1">
    <location>
        <begin position="89"/>
        <end position="107"/>
    </location>
</feature>
<sequence length="170" mass="18543">MPRTRSLPMRALLGLADIAVAAFVIGAELARPLYRPLYDALSRLALVRRLEAGVARLPRYAILALLAVPFLGVEPLKVLGVIWMAEGHLWGGLALLASAYLISFVLVERIYHAGRAKLLTISWLAVAIGFVVQVREALLASVRATRAWQVAVAAARRARAFARRLIARTA</sequence>
<evidence type="ECO:0008006" key="4">
    <source>
        <dbReference type="Google" id="ProtNLM"/>
    </source>
</evidence>
<gene>
    <name evidence="2" type="ordered locus">Mnod_1577</name>
</gene>
<organism evidence="2 3">
    <name type="scientific">Methylobacterium nodulans (strain LMG 21967 / CNCM I-2342 / ORS 2060)</name>
    <dbReference type="NCBI Taxonomy" id="460265"/>
    <lineage>
        <taxon>Bacteria</taxon>
        <taxon>Pseudomonadati</taxon>
        <taxon>Pseudomonadota</taxon>
        <taxon>Alphaproteobacteria</taxon>
        <taxon>Hyphomicrobiales</taxon>
        <taxon>Methylobacteriaceae</taxon>
        <taxon>Methylobacterium</taxon>
    </lineage>
</organism>
<evidence type="ECO:0000313" key="2">
    <source>
        <dbReference type="EMBL" id="ACL56569.1"/>
    </source>
</evidence>
<reference evidence="2 3" key="1">
    <citation type="submission" date="2009-01" db="EMBL/GenBank/DDBJ databases">
        <title>Complete sequence of chromosome of Methylobacterium nodulans ORS 2060.</title>
        <authorList>
            <consortium name="US DOE Joint Genome Institute"/>
            <person name="Lucas S."/>
            <person name="Copeland A."/>
            <person name="Lapidus A."/>
            <person name="Glavina del Rio T."/>
            <person name="Dalin E."/>
            <person name="Tice H."/>
            <person name="Bruce D."/>
            <person name="Goodwin L."/>
            <person name="Pitluck S."/>
            <person name="Sims D."/>
            <person name="Brettin T."/>
            <person name="Detter J.C."/>
            <person name="Han C."/>
            <person name="Larimer F."/>
            <person name="Land M."/>
            <person name="Hauser L."/>
            <person name="Kyrpides N."/>
            <person name="Ivanova N."/>
            <person name="Marx C.J."/>
            <person name="Richardson P."/>
        </authorList>
    </citation>
    <scope>NUCLEOTIDE SEQUENCE [LARGE SCALE GENOMIC DNA]</scope>
    <source>
        <strain evidence="3">LMG 21967 / CNCM I-2342 / ORS 2060</strain>
    </source>
</reference>
<feature type="transmembrane region" description="Helical" evidence="1">
    <location>
        <begin position="119"/>
        <end position="138"/>
    </location>
</feature>
<evidence type="ECO:0000313" key="3">
    <source>
        <dbReference type="Proteomes" id="UP000008207"/>
    </source>
</evidence>
<dbReference type="OrthoDB" id="7356231at2"/>
<dbReference type="AlphaFoldDB" id="B8IPR9"/>
<dbReference type="STRING" id="460265.Mnod_1577"/>
<dbReference type="Proteomes" id="UP000008207">
    <property type="component" value="Chromosome"/>
</dbReference>
<evidence type="ECO:0000256" key="1">
    <source>
        <dbReference type="SAM" id="Phobius"/>
    </source>
</evidence>
<keyword evidence="1" id="KW-1133">Transmembrane helix</keyword>
<name>B8IPR9_METNO</name>
<protein>
    <recommendedName>
        <fullName evidence="4">Transmembrane protein</fullName>
    </recommendedName>
</protein>
<feature type="transmembrane region" description="Helical" evidence="1">
    <location>
        <begin position="60"/>
        <end position="82"/>
    </location>
</feature>
<dbReference type="HOGENOM" id="CLU_103259_1_1_5"/>